<feature type="domain" description="CobN/magnesium chelatase" evidence="1">
    <location>
        <begin position="689"/>
        <end position="1101"/>
    </location>
</feature>
<comment type="caution">
    <text evidence="2">The sequence shown here is derived from an EMBL/GenBank/DDBJ whole genome shotgun (WGS) entry which is preliminary data.</text>
</comment>
<accession>A0AAW9DPY8</accession>
<feature type="domain" description="CobN/magnesium chelatase" evidence="1">
    <location>
        <begin position="139"/>
        <end position="672"/>
    </location>
</feature>
<evidence type="ECO:0000313" key="3">
    <source>
        <dbReference type="Proteomes" id="UP001279553"/>
    </source>
</evidence>
<evidence type="ECO:0000259" key="1">
    <source>
        <dbReference type="Pfam" id="PF02514"/>
    </source>
</evidence>
<gene>
    <name evidence="2" type="primary">cobN</name>
    <name evidence="2" type="ORF">SIL87_10120</name>
</gene>
<name>A0AAW9DPY8_ACIAO</name>
<dbReference type="AlphaFoldDB" id="A0AAW9DPY8"/>
<dbReference type="Pfam" id="PF02514">
    <property type="entry name" value="CobN-Mg_chel"/>
    <property type="match status" value="2"/>
</dbReference>
<proteinExistence type="predicted"/>
<sequence length="1111" mass="116219">MHLLVRETATLDEEAQAVDLGQSPADLVFLSFSDADLGAMADAWRGMAVRPGLRLANLVRLRHPLSVDLYVEQVIARAKCVVVRILGGVEYWRYGVEEVASCCAARGIALVMLEGDGRVDARLAAVGAVDGAIRGRLADYLRIGGPANCAAALGVMAHLAGVGDAVQAAPAQLAQAGVWREAADAVAVVVFYRSHLLAGDVEPVEALLAALAARGMPAEAWFVASLKDAESARFVRERLARVAPLVVLNATGFSARDEAGSPLDAAGVSVLQVILSGQFIEAWRAGFRGVSQADLAMQVALPELDGRLSTTAISFKAEAETLAGLEFSRVVNRADAEGVALAADRAAGWVRLAQRTAGERRIGLIVSDYPGVGGAASGQVAHAVGLDSFASLQEILTRLAAAGYRCGRVAAAGLAEALGRGPGVRFLTCAEYRRLFADLPGSVRARMIEVWGDPADRVGDFEARLVRCGAAVIAVQPDRGGVDRKAGYHDADCPPCHEYIAFYLWLRLIEGVDAVVHMGTHGTLEWLPGKAAAGAADCFPVALMRGVPVIYPFIVNNPGEAAAAKRRLGAVTIGHLTPPLIAAGPTSGGALERLIDEYAAADGLDRRRAAGLRREIIERAGAAGLLAECGVAADAPEDVALARLDAYLCDVKELQIRDGLHVFGQAPAGREAMLAGLIASCPEVGAGVLADRLDRSGAAEMAALLAALDGRFVEPGPAGAPTRGRADVLPTGRNLTTLDPRLLPTRAAMGLAAKAARVVLDRHRQEQGEDLRCVVIDLWGSASLRTGGEDFALALVLMGVAPVWDEGSGRVSGFEMVPLAAMDRPRVDVTLRISGLFRDAFEMQIALFDAAVRAVAARDEAGDWNPLAAAARGLEGEALRRATARVFGAAPGDYGVAVGDLLARGGWDGRDDLGRAYLAASSSAYGLGLDGVADAAGFGARVAAAGAFVHQQDHAGTDILESSEYAAHEGGFAAAAALLGAETALYHVDTSQPETPRARLVAEEVARVVRGRLANPRWIAGMMRHGYRGASEIARGVEGLHGFAATMPERFDAQFDLAFGAILGDAAVAAFLEAENPATRAAIAGRFAEALRRGWWHPRRNDVAALLAGVL</sequence>
<evidence type="ECO:0000313" key="2">
    <source>
        <dbReference type="EMBL" id="MDX5931119.1"/>
    </source>
</evidence>
<dbReference type="EC" id="6.6.1.2" evidence="2"/>
<protein>
    <submittedName>
        <fullName evidence="2">Cobaltochelatase subunit CobN</fullName>
        <ecNumber evidence="2">6.6.1.2</ecNumber>
    </submittedName>
</protein>
<organism evidence="2 3">
    <name type="scientific">Acidiphilium acidophilum</name>
    <name type="common">Thiobacillus acidophilus</name>
    <dbReference type="NCBI Taxonomy" id="76588"/>
    <lineage>
        <taxon>Bacteria</taxon>
        <taxon>Pseudomonadati</taxon>
        <taxon>Pseudomonadota</taxon>
        <taxon>Alphaproteobacteria</taxon>
        <taxon>Acetobacterales</taxon>
        <taxon>Acidocellaceae</taxon>
        <taxon>Acidiphilium</taxon>
    </lineage>
</organism>
<dbReference type="PANTHER" id="PTHR44119:SF4">
    <property type="entry name" value="AEROBIC COBALTOCHELATASE SUBUNIT COBN"/>
    <property type="match status" value="1"/>
</dbReference>
<dbReference type="GO" id="GO:0051116">
    <property type="term" value="F:cobaltochelatase activity"/>
    <property type="evidence" value="ECO:0007669"/>
    <property type="project" value="UniProtKB-EC"/>
</dbReference>
<reference evidence="2 3" key="1">
    <citation type="submission" date="2023-11" db="EMBL/GenBank/DDBJ databases">
        <title>MicrobeMod: A computational toolkit for identifying prokaryotic methylation and restriction-modification with nanopore sequencing.</title>
        <authorList>
            <person name="Crits-Christoph A."/>
            <person name="Kang S.C."/>
            <person name="Lee H."/>
            <person name="Ostrov N."/>
        </authorList>
    </citation>
    <scope>NUCLEOTIDE SEQUENCE [LARGE SCALE GENOMIC DNA]</scope>
    <source>
        <strain evidence="2 3">DSMZ 700</strain>
    </source>
</reference>
<dbReference type="InterPro" id="IPR003672">
    <property type="entry name" value="CobN/Mg_chltase"/>
</dbReference>
<dbReference type="PANTHER" id="PTHR44119">
    <property type="entry name" value="MAGNESIUM-CHELATASE SUBUNIT CHLH, CHLOROPLASTIC"/>
    <property type="match status" value="1"/>
</dbReference>
<dbReference type="NCBIfam" id="NF008973">
    <property type="entry name" value="PRK12321.1"/>
    <property type="match status" value="1"/>
</dbReference>
<dbReference type="EMBL" id="JAWXYB010000018">
    <property type="protein sequence ID" value="MDX5931119.1"/>
    <property type="molecule type" value="Genomic_DNA"/>
</dbReference>
<keyword evidence="2" id="KW-0436">Ligase</keyword>
<dbReference type="RefSeq" id="WP_319614037.1">
    <property type="nucleotide sequence ID" value="NZ_JAWXYB010000018.1"/>
</dbReference>
<dbReference type="CDD" id="cd10150">
    <property type="entry name" value="CobN_like"/>
    <property type="match status" value="1"/>
</dbReference>
<dbReference type="Proteomes" id="UP001279553">
    <property type="component" value="Unassembled WGS sequence"/>
</dbReference>
<keyword evidence="3" id="KW-1185">Reference proteome</keyword>